<dbReference type="Proteomes" id="UP000024445">
    <property type="component" value="Segment"/>
</dbReference>
<keyword evidence="2" id="KW-1185">Reference proteome</keyword>
<reference evidence="1 2" key="1">
    <citation type="submission" date="2014-01" db="EMBL/GenBank/DDBJ databases">
        <authorList>
            <person name="Zhang G."/>
            <person name="Jin J."/>
            <person name="Li Z.J."/>
            <person name="Wang S.W."/>
            <person name="Chen S.J."/>
            <person name="Wang S.M."/>
            <person name="Wang X.T."/>
            <person name="Li Y.H."/>
            <person name="Wang J."/>
            <person name="Yang C.K."/>
            <person name="Wang L."/>
        </authorList>
    </citation>
    <scope>NUCLEOTIDE SEQUENCE [LARGE SCALE GENOMIC DNA]</scope>
</reference>
<dbReference type="OrthoDB" id="24181at10239"/>
<dbReference type="KEGG" id="vg:19485071"/>
<dbReference type="InterPro" id="IPR021404">
    <property type="entry name" value="Phage_T4_Gp24.3"/>
</dbReference>
<protein>
    <submittedName>
        <fullName evidence="1">Uncharacterized protein</fullName>
    </submittedName>
</protein>
<dbReference type="Pfam" id="PF11242">
    <property type="entry name" value="DUF2774"/>
    <property type="match status" value="1"/>
</dbReference>
<dbReference type="GeneID" id="19485071"/>
<dbReference type="RefSeq" id="YP_009030239.1">
    <property type="nucleotide sequence ID" value="NC_024121.1"/>
</dbReference>
<gene>
    <name evidence="1" type="ORF">PS2_192</name>
</gene>
<evidence type="ECO:0000313" key="2">
    <source>
        <dbReference type="Proteomes" id="UP000024445"/>
    </source>
</evidence>
<organism evidence="1 2">
    <name type="scientific">Serratia phage PS2</name>
    <dbReference type="NCBI Taxonomy" id="1481112"/>
    <lineage>
        <taxon>Viruses</taxon>
        <taxon>Duplodnaviria</taxon>
        <taxon>Heunggongvirae</taxon>
        <taxon>Uroviricota</taxon>
        <taxon>Caudoviricetes</taxon>
        <taxon>Muldoonvirus</taxon>
        <taxon>Muldoonvirus PS2</taxon>
    </lineage>
</organism>
<dbReference type="EMBL" id="KJ025957">
    <property type="protein sequence ID" value="AHY25434.1"/>
    <property type="molecule type" value="Genomic_DNA"/>
</dbReference>
<proteinExistence type="predicted"/>
<evidence type="ECO:0000313" key="1">
    <source>
        <dbReference type="EMBL" id="AHY25434.1"/>
    </source>
</evidence>
<sequence>MDKLAVQVWTMKQKDLSFVEIAEVLGIKPSECGVLWVRAEEARKRFKNREKIVYRSRINVKKVEKAKPKSLVSLRDAALMKGWNVK</sequence>
<accession>A0A023W517</accession>
<name>A0A023W517_9CAUD</name>